<dbReference type="InterPro" id="IPR008603">
    <property type="entry name" value="DCTN4"/>
</dbReference>
<keyword evidence="16" id="KW-1185">Reference proteome</keyword>
<keyword evidence="10" id="KW-0206">Cytoskeleton</keyword>
<organism evidence="15 16">
    <name type="scientific">Colletotrichum sojae</name>
    <dbReference type="NCBI Taxonomy" id="2175907"/>
    <lineage>
        <taxon>Eukaryota</taxon>
        <taxon>Fungi</taxon>
        <taxon>Dikarya</taxon>
        <taxon>Ascomycota</taxon>
        <taxon>Pezizomycotina</taxon>
        <taxon>Sordariomycetes</taxon>
        <taxon>Hypocreomycetidae</taxon>
        <taxon>Glomerellales</taxon>
        <taxon>Glomerellaceae</taxon>
        <taxon>Colletotrichum</taxon>
        <taxon>Colletotrichum orchidearum species complex</taxon>
    </lineage>
</organism>
<evidence type="ECO:0000256" key="4">
    <source>
        <dbReference type="ARBA" id="ARBA00022490"/>
    </source>
</evidence>
<keyword evidence="8" id="KW-0007">Acetylation</keyword>
<evidence type="ECO:0000256" key="3">
    <source>
        <dbReference type="ARBA" id="ARBA00004657"/>
    </source>
</evidence>
<feature type="region of interest" description="Disordered" evidence="14">
    <location>
        <begin position="15"/>
        <end position="41"/>
    </location>
</feature>
<dbReference type="Pfam" id="PF05502">
    <property type="entry name" value="Dynactin_p62"/>
    <property type="match status" value="1"/>
</dbReference>
<comment type="similarity">
    <text evidence="11">Belongs to the dynactin subunit 4 family.</text>
</comment>
<keyword evidence="4" id="KW-0963">Cytoplasm</keyword>
<evidence type="ECO:0000256" key="1">
    <source>
        <dbReference type="ARBA" id="ARBA00004300"/>
    </source>
</evidence>
<dbReference type="EMBL" id="WIGN01000181">
    <property type="protein sequence ID" value="KAF6805477.1"/>
    <property type="molecule type" value="Genomic_DNA"/>
</dbReference>
<dbReference type="AlphaFoldDB" id="A0A8H6J339"/>
<dbReference type="Proteomes" id="UP000652219">
    <property type="component" value="Unassembled WGS sequence"/>
</dbReference>
<keyword evidence="6" id="KW-0597">Phosphoprotein</keyword>
<comment type="subunit">
    <text evidence="13">Subunit of dynactin, a multiprotein complex part of a tripartite complex with dynein and a adapter, such as BICDL1, BICD2 or HOOK3. The dynactin complex is built around ACTR1A/ACTB filament and consists of an actin-related filament composed of a shoulder domain, a pointed end and a barbed end. Its length is defined by its flexible shoulder domain. The soulder is composed of 2 DCTN1 subunits, 4 DCTN2 and 2 DCTN3. The 4 DCNT2 (via N-terminus) bind the ACTR1A filament and act as molecular rulers to determine the length. The pointed end is important for binding dynein-dynactin cargo adapters. Consists of 4 subunits: ACTR10, DCNT4, DCTN5 and DCTN6. The barbed end is composed of a CAPZA1:CAPZB heterodimers, which binds ACTR1A/ACTB filament and dynactin and stabilizes dynactin. Interacts with ATP7B, but not ATP7A, in a copper-dependent manner. Interacts with ANK2; this interaction is required for localization at costameres. Interacts with N4BP2L1.</text>
</comment>
<evidence type="ECO:0000256" key="7">
    <source>
        <dbReference type="ARBA" id="ARBA00022843"/>
    </source>
</evidence>
<sequence length="575" mass="63571">MAPLTPYTYIRCPCSETRSSDDGSSTPGSPEDDERTFDPRAPRANFSLYPLEHLMYCEDCHQIRCPRCVNEEIVTYYCPNCLFEVPSSNLKSEGNRCTRSCFQCPVCIGPLSVTSLESHPESASLLTADASAPQGGPYVLNCSYCNWSSTEIGVKFDRPNGIHGQLAKMQNGGRPKLTPKEHKERKKEAGGSAGGYSLDPKDMDAELQFAQLKSFYSSQLASSNPSAGAGGLSSLGDLGLSSPGSLSRIMSLYTGGNYGHKQARGRVQVMREALTPDEGLKATDLDETAAIEKLHRSALEDTTTLEQNAHQQERVRFRDELRPVPYLLRTKRSKRCPVCRHIISKPEAKISNTRFRIRLVAGSYIPTVTIRPLGTESLSVPSTQRPPVPQELWLAPLKPVQFLLTFRNPIFETVRVSLATPSSTPGRFASSVTVFCPQFEIDANTDMWDDALKDDSDKERRRGEEGALQQAEVGKIYDRGRNWVSIVLEVVPASLRGETAGSSDEKSKKSKSDGGGENDVRQDEEVLEIPMFVRIEWETEAQGDVGSAQGRDKEAREKRELAYWCVLGVGRISED</sequence>
<gene>
    <name evidence="15" type="ORF">CSOJ01_09476</name>
</gene>
<feature type="region of interest" description="Disordered" evidence="14">
    <location>
        <begin position="164"/>
        <end position="198"/>
    </location>
</feature>
<protein>
    <recommendedName>
        <fullName evidence="12">Dynactin subunit 4</fullName>
    </recommendedName>
</protein>
<comment type="subcellular location">
    <subcellularLocation>
        <location evidence="1">Cytoplasm</location>
        <location evidence="1">Cytoskeleton</location>
        <location evidence="1">Microtubule organizing center</location>
        <location evidence="1">Centrosome</location>
    </subcellularLocation>
    <subcellularLocation>
        <location evidence="2">Cytoplasm</location>
        <location evidence="2">Cytoskeleton</location>
        <location evidence="2">Stress fiber</location>
    </subcellularLocation>
    <subcellularLocation>
        <location evidence="3">Cytoplasm</location>
        <location evidence="3">Myofibril</location>
    </subcellularLocation>
</comment>
<evidence type="ECO:0000256" key="10">
    <source>
        <dbReference type="ARBA" id="ARBA00023212"/>
    </source>
</evidence>
<keyword evidence="9" id="KW-0175">Coiled coil</keyword>
<accession>A0A8H6J339</accession>
<evidence type="ECO:0000256" key="2">
    <source>
        <dbReference type="ARBA" id="ARBA00004529"/>
    </source>
</evidence>
<proteinExistence type="inferred from homology"/>
<reference evidence="15 16" key="1">
    <citation type="journal article" date="2020" name="Phytopathology">
        <title>Genome Sequence Resources of Colletotrichum truncatum, C. plurivorum, C. musicola, and C. sojae: Four Species Pathogenic to Soybean (Glycine max).</title>
        <authorList>
            <person name="Rogerio F."/>
            <person name="Boufleur T.R."/>
            <person name="Ciampi-Guillardi M."/>
            <person name="Sukno S.A."/>
            <person name="Thon M.R."/>
            <person name="Massola Junior N.S."/>
            <person name="Baroncelli R."/>
        </authorList>
    </citation>
    <scope>NUCLEOTIDE SEQUENCE [LARGE SCALE GENOMIC DNA]</scope>
    <source>
        <strain evidence="15 16">LFN0009</strain>
    </source>
</reference>
<dbReference type="GO" id="GO:0001725">
    <property type="term" value="C:stress fiber"/>
    <property type="evidence" value="ECO:0007669"/>
    <property type="project" value="UniProtKB-SubCell"/>
</dbReference>
<feature type="region of interest" description="Disordered" evidence="14">
    <location>
        <begin position="497"/>
        <end position="527"/>
    </location>
</feature>
<name>A0A8H6J339_9PEZI</name>
<keyword evidence="5" id="KW-1017">Isopeptide bond</keyword>
<dbReference type="PANTHER" id="PTHR13034:SF2">
    <property type="entry name" value="DYNACTIN SUBUNIT 4"/>
    <property type="match status" value="1"/>
</dbReference>
<feature type="compositionally biased region" description="Basic and acidic residues" evidence="14">
    <location>
        <begin position="178"/>
        <end position="189"/>
    </location>
</feature>
<evidence type="ECO:0000256" key="11">
    <source>
        <dbReference type="ARBA" id="ARBA00034776"/>
    </source>
</evidence>
<evidence type="ECO:0000313" key="16">
    <source>
        <dbReference type="Proteomes" id="UP000652219"/>
    </source>
</evidence>
<keyword evidence="7" id="KW-0832">Ubl conjugation</keyword>
<feature type="compositionally biased region" description="Basic and acidic residues" evidence="14">
    <location>
        <begin position="503"/>
        <end position="524"/>
    </location>
</feature>
<dbReference type="PANTHER" id="PTHR13034">
    <property type="entry name" value="DYNACTIN P62 SUBUNIT"/>
    <property type="match status" value="1"/>
</dbReference>
<evidence type="ECO:0000256" key="8">
    <source>
        <dbReference type="ARBA" id="ARBA00022990"/>
    </source>
</evidence>
<evidence type="ECO:0000313" key="15">
    <source>
        <dbReference type="EMBL" id="KAF6805477.1"/>
    </source>
</evidence>
<comment type="caution">
    <text evidence="15">The sequence shown here is derived from an EMBL/GenBank/DDBJ whole genome shotgun (WGS) entry which is preliminary data.</text>
</comment>
<evidence type="ECO:0000256" key="5">
    <source>
        <dbReference type="ARBA" id="ARBA00022499"/>
    </source>
</evidence>
<evidence type="ECO:0000256" key="12">
    <source>
        <dbReference type="ARBA" id="ARBA00034864"/>
    </source>
</evidence>
<evidence type="ECO:0000256" key="6">
    <source>
        <dbReference type="ARBA" id="ARBA00022553"/>
    </source>
</evidence>
<dbReference type="GO" id="GO:0005869">
    <property type="term" value="C:dynactin complex"/>
    <property type="evidence" value="ECO:0007669"/>
    <property type="project" value="InterPro"/>
</dbReference>
<evidence type="ECO:0000256" key="13">
    <source>
        <dbReference type="ARBA" id="ARBA00093507"/>
    </source>
</evidence>
<evidence type="ECO:0000256" key="14">
    <source>
        <dbReference type="SAM" id="MobiDB-lite"/>
    </source>
</evidence>
<evidence type="ECO:0000256" key="9">
    <source>
        <dbReference type="ARBA" id="ARBA00023054"/>
    </source>
</evidence>